<evidence type="ECO:0000313" key="2">
    <source>
        <dbReference type="Proteomes" id="UP000075714"/>
    </source>
</evidence>
<name>A0A150GS28_GONPE</name>
<organism evidence="1 2">
    <name type="scientific">Gonium pectorale</name>
    <name type="common">Green alga</name>
    <dbReference type="NCBI Taxonomy" id="33097"/>
    <lineage>
        <taxon>Eukaryota</taxon>
        <taxon>Viridiplantae</taxon>
        <taxon>Chlorophyta</taxon>
        <taxon>core chlorophytes</taxon>
        <taxon>Chlorophyceae</taxon>
        <taxon>CS clade</taxon>
        <taxon>Chlamydomonadales</taxon>
        <taxon>Volvocaceae</taxon>
        <taxon>Gonium</taxon>
    </lineage>
</organism>
<dbReference type="Proteomes" id="UP000075714">
    <property type="component" value="Unassembled WGS sequence"/>
</dbReference>
<protein>
    <submittedName>
        <fullName evidence="1">Uncharacterized protein</fullName>
    </submittedName>
</protein>
<dbReference type="EMBL" id="LSYV01000010">
    <property type="protein sequence ID" value="KXZ52601.1"/>
    <property type="molecule type" value="Genomic_DNA"/>
</dbReference>
<accession>A0A150GS28</accession>
<dbReference type="AlphaFoldDB" id="A0A150GS28"/>
<keyword evidence="2" id="KW-1185">Reference proteome</keyword>
<proteinExistence type="predicted"/>
<sequence length="107" mass="10154">MQVVVSVPSVPQTAVLPAAGGIPAGTVLPVIAAVPAGAGASAEAEAAAKAGSKLPRDDVALAAARALGGGTGGINVVSTSPIALDNPINLIGGNYNKRTNYAGAAGR</sequence>
<reference evidence="2" key="1">
    <citation type="journal article" date="2016" name="Nat. Commun.">
        <title>The Gonium pectorale genome demonstrates co-option of cell cycle regulation during the evolution of multicellularity.</title>
        <authorList>
            <person name="Hanschen E.R."/>
            <person name="Marriage T.N."/>
            <person name="Ferris P.J."/>
            <person name="Hamaji T."/>
            <person name="Toyoda A."/>
            <person name="Fujiyama A."/>
            <person name="Neme R."/>
            <person name="Noguchi H."/>
            <person name="Minakuchi Y."/>
            <person name="Suzuki M."/>
            <person name="Kawai-Toyooka H."/>
            <person name="Smith D.R."/>
            <person name="Sparks H."/>
            <person name="Anderson J."/>
            <person name="Bakaric R."/>
            <person name="Luria V."/>
            <person name="Karger A."/>
            <person name="Kirschner M.W."/>
            <person name="Durand P.M."/>
            <person name="Michod R.E."/>
            <person name="Nozaki H."/>
            <person name="Olson B.J."/>
        </authorList>
    </citation>
    <scope>NUCLEOTIDE SEQUENCE [LARGE SCALE GENOMIC DNA]</scope>
    <source>
        <strain evidence="2">NIES-2863</strain>
    </source>
</reference>
<gene>
    <name evidence="1" type="ORF">GPECTOR_9g646</name>
</gene>
<evidence type="ECO:0000313" key="1">
    <source>
        <dbReference type="EMBL" id="KXZ52601.1"/>
    </source>
</evidence>
<dbReference type="OrthoDB" id="551042at2759"/>
<comment type="caution">
    <text evidence="1">The sequence shown here is derived from an EMBL/GenBank/DDBJ whole genome shotgun (WGS) entry which is preliminary data.</text>
</comment>